<dbReference type="InterPro" id="IPR055396">
    <property type="entry name" value="DUF7088"/>
</dbReference>
<evidence type="ECO:0000259" key="3">
    <source>
        <dbReference type="Pfam" id="PF23357"/>
    </source>
</evidence>
<name>A0A062XX87_9BACT</name>
<dbReference type="SUPFAM" id="SSF52317">
    <property type="entry name" value="Class I glutamine amidotransferase-like"/>
    <property type="match status" value="1"/>
</dbReference>
<dbReference type="Pfam" id="PF23357">
    <property type="entry name" value="DUF7088"/>
    <property type="match status" value="1"/>
</dbReference>
<sequence length="477" mass="52307">MRKEKVFFASTLVIGAVLVLALVGMVNWLSYRHYFRWDWTRAKVYSLSEKTLNVLKGVKEPVRVVVFMTGTTPLFDQVKELLGRYQAACPKLAVEFIDPDRDPLRTRQLAQEFGVSMANTVVFAQGDRKKYVSSDQIAEYDYTGMQFGQAPKIKAFKGEEQFTSAILQVTNPKVPKAYFTSGHGEHDLEGWDEGGLSQLKELLKRDNWETAKLPPFSTSIPEDCDLLVVAGPTAPFAPVEKQAIEAFLEKGGRLLALLDPVLPGRQQASGLEELLAKRGVKVGNDLVVDPERRLPFFDLSAVFVNEFRAHPTVDGLKGMAVLLPVARSVSTQQAQGAKTTVLFTTSSAGFGETDLEGLLLRRTVEKNPNDTPGPVSLAVAAEPEKAEGPAWRLVVVGDSDFATNGQLANAGNANLAMNLVNWLGQKEQSLGIAPRQPEQVNLVLSAGQLKAIMLISLVGLPALGIVLGVVVWWRRRR</sequence>
<keyword evidence="1" id="KW-1133">Transmembrane helix</keyword>
<evidence type="ECO:0000313" key="4">
    <source>
        <dbReference type="EMBL" id="KDA53120.1"/>
    </source>
</evidence>
<feature type="transmembrane region" description="Helical" evidence="1">
    <location>
        <begin position="451"/>
        <end position="473"/>
    </location>
</feature>
<evidence type="ECO:0000313" key="5">
    <source>
        <dbReference type="Proteomes" id="UP000027284"/>
    </source>
</evidence>
<dbReference type="RefSeq" id="WP_038050197.1">
    <property type="nucleotide sequence ID" value="NZ_JMFG01000030.1"/>
</dbReference>
<dbReference type="Proteomes" id="UP000027284">
    <property type="component" value="Unassembled WGS sequence"/>
</dbReference>
<gene>
    <name evidence="4" type="ORF">EG19_07630</name>
</gene>
<dbReference type="InterPro" id="IPR029062">
    <property type="entry name" value="Class_I_gatase-like"/>
</dbReference>
<organism evidence="4 5">
    <name type="scientific">Thermoanaerobaculum aquaticum</name>
    <dbReference type="NCBI Taxonomy" id="1312852"/>
    <lineage>
        <taxon>Bacteria</taxon>
        <taxon>Pseudomonadati</taxon>
        <taxon>Acidobacteriota</taxon>
        <taxon>Thermoanaerobaculia</taxon>
        <taxon>Thermoanaerobaculales</taxon>
        <taxon>Thermoanaerobaculaceae</taxon>
        <taxon>Thermoanaerobaculum</taxon>
    </lineage>
</organism>
<keyword evidence="5" id="KW-1185">Reference proteome</keyword>
<dbReference type="OrthoDB" id="9766228at2"/>
<feature type="domain" description="DUF7088" evidence="3">
    <location>
        <begin position="43"/>
        <end position="128"/>
    </location>
</feature>
<reference evidence="4 5" key="1">
    <citation type="submission" date="2014-04" db="EMBL/GenBank/DDBJ databases">
        <title>The Genome Sequence of Thermoanaerobaculum aquaticum MP-01, The First Cultivated Group 23 Acidobacterium.</title>
        <authorList>
            <person name="Stamps B.W."/>
            <person name="Losey N.A."/>
            <person name="Lawson P.A."/>
            <person name="Stevenson B.S."/>
        </authorList>
    </citation>
    <scope>NUCLEOTIDE SEQUENCE [LARGE SCALE GENOMIC DNA]</scope>
    <source>
        <strain evidence="4 5">MP-01</strain>
    </source>
</reference>
<keyword evidence="1" id="KW-0472">Membrane</keyword>
<dbReference type="Gene3D" id="3.40.30.10">
    <property type="entry name" value="Glutaredoxin"/>
    <property type="match status" value="1"/>
</dbReference>
<keyword evidence="1" id="KW-0812">Transmembrane</keyword>
<accession>A0A062XX87</accession>
<comment type="caution">
    <text evidence="4">The sequence shown here is derived from an EMBL/GenBank/DDBJ whole genome shotgun (WGS) entry which is preliminary data.</text>
</comment>
<feature type="domain" description="ABC-type uncharacterised transport system" evidence="2">
    <location>
        <begin position="175"/>
        <end position="406"/>
    </location>
</feature>
<proteinExistence type="predicted"/>
<evidence type="ECO:0000259" key="2">
    <source>
        <dbReference type="Pfam" id="PF09822"/>
    </source>
</evidence>
<dbReference type="STRING" id="1312852.EG19_07630"/>
<protein>
    <submittedName>
        <fullName evidence="4">Uncharacterized protein</fullName>
    </submittedName>
</protein>
<dbReference type="EMBL" id="JMFG01000030">
    <property type="protein sequence ID" value="KDA53120.1"/>
    <property type="molecule type" value="Genomic_DNA"/>
</dbReference>
<evidence type="ECO:0000256" key="1">
    <source>
        <dbReference type="SAM" id="Phobius"/>
    </source>
</evidence>
<dbReference type="InterPro" id="IPR019196">
    <property type="entry name" value="ABC_transp_unknown"/>
</dbReference>
<feature type="transmembrane region" description="Helical" evidence="1">
    <location>
        <begin position="7"/>
        <end position="31"/>
    </location>
</feature>
<dbReference type="AlphaFoldDB" id="A0A062XX87"/>
<dbReference type="Pfam" id="PF09822">
    <property type="entry name" value="ABC_transp_aux"/>
    <property type="match status" value="1"/>
</dbReference>